<accession>A0A9W6PYW4</accession>
<feature type="compositionally biased region" description="Basic and acidic residues" evidence="1">
    <location>
        <begin position="37"/>
        <end position="46"/>
    </location>
</feature>
<dbReference type="EMBL" id="BSRZ01000008">
    <property type="protein sequence ID" value="GLW65408.1"/>
    <property type="molecule type" value="Genomic_DNA"/>
</dbReference>
<dbReference type="AlphaFoldDB" id="A0A9W6PYW4"/>
<protein>
    <submittedName>
        <fullName evidence="2">Uncharacterized protein</fullName>
    </submittedName>
</protein>
<organism evidence="2 3">
    <name type="scientific">Actinomadura rubrobrunea</name>
    <dbReference type="NCBI Taxonomy" id="115335"/>
    <lineage>
        <taxon>Bacteria</taxon>
        <taxon>Bacillati</taxon>
        <taxon>Actinomycetota</taxon>
        <taxon>Actinomycetes</taxon>
        <taxon>Streptosporangiales</taxon>
        <taxon>Thermomonosporaceae</taxon>
        <taxon>Actinomadura</taxon>
    </lineage>
</organism>
<gene>
    <name evidence="2" type="ORF">Arub01_36520</name>
</gene>
<name>A0A9W6PYW4_9ACTN</name>
<reference evidence="2" key="1">
    <citation type="submission" date="2023-02" db="EMBL/GenBank/DDBJ databases">
        <title>Actinomadura rubrobrunea NBRC 14622.</title>
        <authorList>
            <person name="Ichikawa N."/>
            <person name="Sato H."/>
            <person name="Tonouchi N."/>
        </authorList>
    </citation>
    <scope>NUCLEOTIDE SEQUENCE</scope>
    <source>
        <strain evidence="2">NBRC 14622</strain>
    </source>
</reference>
<comment type="caution">
    <text evidence="2">The sequence shown here is derived from an EMBL/GenBank/DDBJ whole genome shotgun (WGS) entry which is preliminary data.</text>
</comment>
<evidence type="ECO:0000313" key="2">
    <source>
        <dbReference type="EMBL" id="GLW65408.1"/>
    </source>
</evidence>
<keyword evidence="3" id="KW-1185">Reference proteome</keyword>
<sequence length="54" mass="5656">MKPPVITHTDLSAEEPTGRADPVITAERESGAASAPDQDRPHKDMGDDGSSPDV</sequence>
<dbReference type="Proteomes" id="UP001165124">
    <property type="component" value="Unassembled WGS sequence"/>
</dbReference>
<feature type="region of interest" description="Disordered" evidence="1">
    <location>
        <begin position="1"/>
        <end position="54"/>
    </location>
</feature>
<proteinExistence type="predicted"/>
<evidence type="ECO:0000256" key="1">
    <source>
        <dbReference type="SAM" id="MobiDB-lite"/>
    </source>
</evidence>
<evidence type="ECO:0000313" key="3">
    <source>
        <dbReference type="Proteomes" id="UP001165124"/>
    </source>
</evidence>
<dbReference type="RefSeq" id="WP_157406634.1">
    <property type="nucleotide sequence ID" value="NZ_BSRZ01000008.1"/>
</dbReference>